<organism evidence="3 4">
    <name type="scientific">Carpinus fangiana</name>
    <dbReference type="NCBI Taxonomy" id="176857"/>
    <lineage>
        <taxon>Eukaryota</taxon>
        <taxon>Viridiplantae</taxon>
        <taxon>Streptophyta</taxon>
        <taxon>Embryophyta</taxon>
        <taxon>Tracheophyta</taxon>
        <taxon>Spermatophyta</taxon>
        <taxon>Magnoliopsida</taxon>
        <taxon>eudicotyledons</taxon>
        <taxon>Gunneridae</taxon>
        <taxon>Pentapetalae</taxon>
        <taxon>rosids</taxon>
        <taxon>fabids</taxon>
        <taxon>Fagales</taxon>
        <taxon>Betulaceae</taxon>
        <taxon>Carpinus</taxon>
    </lineage>
</organism>
<evidence type="ECO:0000313" key="4">
    <source>
        <dbReference type="Proteomes" id="UP000327013"/>
    </source>
</evidence>
<comment type="caution">
    <text evidence="3">The sequence shown here is derived from an EMBL/GenBank/DDBJ whole genome shotgun (WGS) entry which is preliminary data.</text>
</comment>
<dbReference type="AlphaFoldDB" id="A0A5N6L5H9"/>
<dbReference type="Pfam" id="PF06276">
    <property type="entry name" value="FhuF"/>
    <property type="match status" value="1"/>
</dbReference>
<proteinExistence type="predicted"/>
<dbReference type="Proteomes" id="UP000327013">
    <property type="component" value="Unassembled WGS sequence"/>
</dbReference>
<dbReference type="GO" id="GO:0016881">
    <property type="term" value="F:acid-amino acid ligase activity"/>
    <property type="evidence" value="ECO:0007669"/>
    <property type="project" value="UniProtKB-ARBA"/>
</dbReference>
<reference evidence="3 4" key="1">
    <citation type="submission" date="2019-06" db="EMBL/GenBank/DDBJ databases">
        <title>A chromosomal-level reference genome of Carpinus fangiana (Coryloideae, Betulaceae).</title>
        <authorList>
            <person name="Yang X."/>
            <person name="Wang Z."/>
            <person name="Zhang L."/>
            <person name="Hao G."/>
            <person name="Liu J."/>
            <person name="Yang Y."/>
        </authorList>
    </citation>
    <scope>NUCLEOTIDE SEQUENCE [LARGE SCALE GENOMIC DNA]</scope>
    <source>
        <strain evidence="3">Cfa_2016G</strain>
        <tissue evidence="3">Leaf</tissue>
    </source>
</reference>
<dbReference type="Pfam" id="PF04183">
    <property type="entry name" value="IucA_IucC"/>
    <property type="match status" value="1"/>
</dbReference>
<evidence type="ECO:0000313" key="3">
    <source>
        <dbReference type="EMBL" id="KAB8627244.1"/>
    </source>
</evidence>
<keyword evidence="4" id="KW-1185">Reference proteome</keyword>
<dbReference type="GO" id="GO:0019290">
    <property type="term" value="P:siderophore biosynthetic process"/>
    <property type="evidence" value="ECO:0007669"/>
    <property type="project" value="InterPro"/>
</dbReference>
<accession>A0A5N6L5H9</accession>
<feature type="domain" description="Aerobactin siderophore biosynthesis IucA/IucC-like C-terminal" evidence="2">
    <location>
        <begin position="506"/>
        <end position="667"/>
    </location>
</feature>
<name>A0A5N6L5H9_9ROSI</name>
<dbReference type="OrthoDB" id="2117718at2759"/>
<gene>
    <name evidence="3" type="ORF">FH972_026077</name>
</gene>
<dbReference type="Gene3D" id="1.10.510.40">
    <property type="match status" value="1"/>
</dbReference>
<sequence length="684" mass="75794">MDDDHRCLTSDNGHSQHVTWTLLVDLIRRLADGADGGVDGSEGHMLRNQPLSAACRSSVRIYSLLFPCSRFLFFGCLHHFSSVFSIMATQTLTQNAQSTLHIFNDAKPALSYEQLGQWETSTRVLASLVNDHMLTVSPCKCPDSNVQQLGVILQPKVGTAESKRTRGVWIGVTDAGARLTKPAADATAVWPGDFAAPVFTVIDLGEKQTYSLEYHPASLVGHFRGLLTEEPVPDSLFDQVRAELSSSAANQREHSCDILRPWPTLESRAIDWEQTLYTGHPLHPMHRSLFAQEATKQIEPKDIGSLMDAHISFISVPGSDVRINGTYRKKLQPLLEQFGLDAFQAGQVIIPCLTIQIPAISEHFPRAKVLVKDAVIGRTQSSLRTVSVPNFAHDLKFALTCKIGSALRTITPWTTCAATEVSAVLKETLPQNVWLLEDVAAISGSQADFNEAKHISCVIRENLEDRAAAQSEVPIVCGAFAEIPPGEQECCAVSLFGLNTEEKKMSWLSDYVQLMHDALLPSVITHGIAFEAHAQNVLVRVDKTTKAMKGCAVRDLGSIKIHMSTLAQSGYELFSAIEGSFVTSAEEVPMWRIIHFCLYENHLNVLIYRLGVDRPKAWAMVRELLNKFFDDFAAKNGGALPENGERFRKFLFEPVIEMKAFMVMKFASKHRDYEYVTSPNVLLS</sequence>
<dbReference type="InterPro" id="IPR022770">
    <property type="entry name" value="IucA/IucC-like_C"/>
</dbReference>
<dbReference type="PANTHER" id="PTHR34384">
    <property type="entry name" value="L-2,3-DIAMINOPROPANOATE--CITRATE LIGASE"/>
    <property type="match status" value="1"/>
</dbReference>
<dbReference type="PANTHER" id="PTHR34384:SF5">
    <property type="entry name" value="L-2,3-DIAMINOPROPANOATE--CITRATE LIGASE"/>
    <property type="match status" value="1"/>
</dbReference>
<dbReference type="InterPro" id="IPR037455">
    <property type="entry name" value="LucA/IucC-like"/>
</dbReference>
<dbReference type="InterPro" id="IPR007310">
    <property type="entry name" value="Aerobactin_biosyn_IucA/IucC_N"/>
</dbReference>
<feature type="domain" description="Aerobactin siderophore biosynthesis IucA/IucC N-terminal" evidence="1">
    <location>
        <begin position="379"/>
        <end position="480"/>
    </location>
</feature>
<dbReference type="EMBL" id="VIBQ01000076">
    <property type="protein sequence ID" value="KAB8627244.1"/>
    <property type="molecule type" value="Genomic_DNA"/>
</dbReference>
<evidence type="ECO:0000259" key="1">
    <source>
        <dbReference type="Pfam" id="PF04183"/>
    </source>
</evidence>
<evidence type="ECO:0000259" key="2">
    <source>
        <dbReference type="Pfam" id="PF06276"/>
    </source>
</evidence>
<protein>
    <submittedName>
        <fullName evidence="3">Uncharacterized protein</fullName>
    </submittedName>
</protein>